<protein>
    <submittedName>
        <fullName evidence="2">Uncharacterized protein</fullName>
    </submittedName>
</protein>
<reference evidence="2 3" key="1">
    <citation type="journal article" date="2021" name="bioRxiv">
        <title>Chromosome-scale and haplotype-resolved genome assembly of a tetraploid potato cultivar.</title>
        <authorList>
            <person name="Sun H."/>
            <person name="Jiao W.-B."/>
            <person name="Krause K."/>
            <person name="Campoy J.A."/>
            <person name="Goel M."/>
            <person name="Folz-Donahue K."/>
            <person name="Kukat C."/>
            <person name="Huettel B."/>
            <person name="Schneeberger K."/>
        </authorList>
    </citation>
    <scope>NUCLEOTIDE SEQUENCE [LARGE SCALE GENOMIC DNA]</scope>
    <source>
        <strain evidence="2">SolTubOtavaFocal</strain>
        <tissue evidence="2">Leaves</tissue>
    </source>
</reference>
<gene>
    <name evidence="2" type="ORF">KY290_000915</name>
</gene>
<keyword evidence="1" id="KW-1133">Transmembrane helix</keyword>
<keyword evidence="1" id="KW-0812">Transmembrane</keyword>
<name>A0ABQ7WKM3_SOLTU</name>
<organism evidence="2 3">
    <name type="scientific">Solanum tuberosum</name>
    <name type="common">Potato</name>
    <dbReference type="NCBI Taxonomy" id="4113"/>
    <lineage>
        <taxon>Eukaryota</taxon>
        <taxon>Viridiplantae</taxon>
        <taxon>Streptophyta</taxon>
        <taxon>Embryophyta</taxon>
        <taxon>Tracheophyta</taxon>
        <taxon>Spermatophyta</taxon>
        <taxon>Magnoliopsida</taxon>
        <taxon>eudicotyledons</taxon>
        <taxon>Gunneridae</taxon>
        <taxon>Pentapetalae</taxon>
        <taxon>asterids</taxon>
        <taxon>lamiids</taxon>
        <taxon>Solanales</taxon>
        <taxon>Solanaceae</taxon>
        <taxon>Solanoideae</taxon>
        <taxon>Solaneae</taxon>
        <taxon>Solanum</taxon>
    </lineage>
</organism>
<feature type="transmembrane region" description="Helical" evidence="1">
    <location>
        <begin position="12"/>
        <end position="29"/>
    </location>
</feature>
<sequence length="55" mass="6090">MLPPWTDLSLRILLLWVINVIMFFSANMISSSTVFSVYMGGLVIECIGNSDPPPC</sequence>
<keyword evidence="1" id="KW-0472">Membrane</keyword>
<evidence type="ECO:0000313" key="3">
    <source>
        <dbReference type="Proteomes" id="UP000826656"/>
    </source>
</evidence>
<keyword evidence="3" id="KW-1185">Reference proteome</keyword>
<evidence type="ECO:0000313" key="2">
    <source>
        <dbReference type="EMBL" id="KAH0781317.1"/>
    </source>
</evidence>
<comment type="caution">
    <text evidence="2">The sequence shown here is derived from an EMBL/GenBank/DDBJ whole genome shotgun (WGS) entry which is preliminary data.</text>
</comment>
<proteinExistence type="predicted"/>
<dbReference type="EMBL" id="JAIVGD010000001">
    <property type="protein sequence ID" value="KAH0781317.1"/>
    <property type="molecule type" value="Genomic_DNA"/>
</dbReference>
<accession>A0ABQ7WKM3</accession>
<evidence type="ECO:0000256" key="1">
    <source>
        <dbReference type="SAM" id="Phobius"/>
    </source>
</evidence>
<dbReference type="Proteomes" id="UP000826656">
    <property type="component" value="Unassembled WGS sequence"/>
</dbReference>